<sequence>MKNFNIIQLYNVIQKEKSNGSVKFRYGLLRNESIIKSLIEPLMAVQLEMQKMLEPYKKDLNNLDKNDSDYMIKVNQLKEKYKDTIKLYDDKSKEWEQILSEDVDATKIFEISIDDVPQNIQTESMEILLFWGILK</sequence>
<dbReference type="STRING" id="84029.CROST_35480"/>
<dbReference type="Proteomes" id="UP000190951">
    <property type="component" value="Chromosome"/>
</dbReference>
<name>A0A1S8KZX1_9CLOT</name>
<reference evidence="1 2" key="1">
    <citation type="submission" date="2022-04" db="EMBL/GenBank/DDBJ databases">
        <title>Genome sequence of C. roseum typestrain.</title>
        <authorList>
            <person name="Poehlein A."/>
            <person name="Schoch T."/>
            <person name="Duerre P."/>
            <person name="Daniel R."/>
        </authorList>
    </citation>
    <scope>NUCLEOTIDE SEQUENCE [LARGE SCALE GENOMIC DNA]</scope>
    <source>
        <strain evidence="1 2">DSM 7320</strain>
    </source>
</reference>
<protein>
    <submittedName>
        <fullName evidence="1">Uncharacterized protein</fullName>
    </submittedName>
</protein>
<dbReference type="RefSeq" id="WP_077832832.1">
    <property type="nucleotide sequence ID" value="NZ_CP096983.1"/>
</dbReference>
<dbReference type="KEGG" id="crw:CROST_022460"/>
<keyword evidence="2" id="KW-1185">Reference proteome</keyword>
<dbReference type="AlphaFoldDB" id="A0A1S8KZX1"/>
<dbReference type="EMBL" id="CP096983">
    <property type="protein sequence ID" value="URZ11529.1"/>
    <property type="molecule type" value="Genomic_DNA"/>
</dbReference>
<evidence type="ECO:0000313" key="1">
    <source>
        <dbReference type="EMBL" id="URZ11529.1"/>
    </source>
</evidence>
<evidence type="ECO:0000313" key="2">
    <source>
        <dbReference type="Proteomes" id="UP000190951"/>
    </source>
</evidence>
<gene>
    <name evidence="1" type="ORF">CROST_022460</name>
</gene>
<accession>A0A1S8KZX1</accession>
<organism evidence="1 2">
    <name type="scientific">Clostridium felsineum</name>
    <dbReference type="NCBI Taxonomy" id="36839"/>
    <lineage>
        <taxon>Bacteria</taxon>
        <taxon>Bacillati</taxon>
        <taxon>Bacillota</taxon>
        <taxon>Clostridia</taxon>
        <taxon>Eubacteriales</taxon>
        <taxon>Clostridiaceae</taxon>
        <taxon>Clostridium</taxon>
    </lineage>
</organism>
<proteinExistence type="predicted"/>